<reference evidence="3 4" key="1">
    <citation type="submission" date="2019-05" db="EMBL/GenBank/DDBJ databases">
        <title>Culicoidintestinum kansasii gen. nov., sp. nov. from the gastrointestinal tract of the biting midge, Culicoides sonorensis.</title>
        <authorList>
            <person name="Neupane S."/>
            <person name="Ghosh A."/>
            <person name="Gunther S."/>
            <person name="Martin K."/>
            <person name="Zurek L."/>
        </authorList>
    </citation>
    <scope>NUCLEOTIDE SEQUENCE [LARGE SCALE GENOMIC DNA]</scope>
    <source>
        <strain evidence="3 4">CS-1</strain>
    </source>
</reference>
<dbReference type="Gene3D" id="2.40.100.10">
    <property type="entry name" value="Cyclophilin-like"/>
    <property type="match status" value="1"/>
</dbReference>
<dbReference type="InParanoid" id="A0A5R8QF62"/>
<dbReference type="InterPro" id="IPR043797">
    <property type="entry name" value="MupG_N"/>
</dbReference>
<name>A0A5R8QF62_9FIRM</name>
<dbReference type="SUPFAM" id="SSF51445">
    <property type="entry name" value="(Trans)glycosidases"/>
    <property type="match status" value="1"/>
</dbReference>
<evidence type="ECO:0000259" key="2">
    <source>
        <dbReference type="Pfam" id="PF19200"/>
    </source>
</evidence>
<evidence type="ECO:0000313" key="3">
    <source>
        <dbReference type="EMBL" id="TLG76645.1"/>
    </source>
</evidence>
<dbReference type="InterPro" id="IPR008589">
    <property type="entry name" value="MupG"/>
</dbReference>
<dbReference type="Gene3D" id="3.20.20.70">
    <property type="entry name" value="Aldolase class I"/>
    <property type="match status" value="1"/>
</dbReference>
<dbReference type="InterPro" id="IPR013785">
    <property type="entry name" value="Aldolase_TIM"/>
</dbReference>
<organism evidence="3 4">
    <name type="scientific">Culicoidibacter larvae</name>
    <dbReference type="NCBI Taxonomy" id="2579976"/>
    <lineage>
        <taxon>Bacteria</taxon>
        <taxon>Bacillati</taxon>
        <taxon>Bacillota</taxon>
        <taxon>Culicoidibacteria</taxon>
        <taxon>Culicoidibacterales</taxon>
        <taxon>Culicoidibacteraceae</taxon>
        <taxon>Culicoidibacter</taxon>
    </lineage>
</organism>
<accession>A0A5R8QF62</accession>
<dbReference type="Pfam" id="PF19200">
    <property type="entry name" value="MupG_N"/>
    <property type="match status" value="1"/>
</dbReference>
<gene>
    <name evidence="3" type="ORF">FEZ08_03245</name>
</gene>
<dbReference type="OrthoDB" id="5809921at2"/>
<dbReference type="InterPro" id="IPR043894">
    <property type="entry name" value="MupG_C"/>
</dbReference>
<proteinExistence type="predicted"/>
<feature type="domain" description="6-phospho-N-acetylmuramidase N-terminal" evidence="2">
    <location>
        <begin position="4"/>
        <end position="238"/>
    </location>
</feature>
<keyword evidence="4" id="KW-1185">Reference proteome</keyword>
<evidence type="ECO:0000259" key="1">
    <source>
        <dbReference type="Pfam" id="PF05913"/>
    </source>
</evidence>
<dbReference type="Proteomes" id="UP000306912">
    <property type="component" value="Unassembled WGS sequence"/>
</dbReference>
<dbReference type="RefSeq" id="WP_138190282.1">
    <property type="nucleotide sequence ID" value="NZ_VBWP01000002.1"/>
</dbReference>
<dbReference type="InterPro" id="IPR029000">
    <property type="entry name" value="Cyclophilin-like_dom_sf"/>
</dbReference>
<dbReference type="SUPFAM" id="SSF50891">
    <property type="entry name" value="Cyclophilin-like"/>
    <property type="match status" value="1"/>
</dbReference>
<dbReference type="EMBL" id="VBWP01000002">
    <property type="protein sequence ID" value="TLG76645.1"/>
    <property type="molecule type" value="Genomic_DNA"/>
</dbReference>
<protein>
    <submittedName>
        <fullName evidence="3">DUF871 domain-containing protein</fullName>
    </submittedName>
</protein>
<feature type="domain" description="6-phospho-N-acetylmuramidase C-terminal" evidence="1">
    <location>
        <begin position="247"/>
        <end position="360"/>
    </location>
</feature>
<dbReference type="InterPro" id="IPR017853">
    <property type="entry name" value="GH"/>
</dbReference>
<comment type="caution">
    <text evidence="3">The sequence shown here is derived from an EMBL/GenBank/DDBJ whole genome shotgun (WGS) entry which is preliminary data.</text>
</comment>
<dbReference type="AlphaFoldDB" id="A0A5R8QF62"/>
<dbReference type="Pfam" id="PF05913">
    <property type="entry name" value="MupG_C"/>
    <property type="match status" value="1"/>
</dbReference>
<dbReference type="PANTHER" id="PTHR38435:SF1">
    <property type="entry name" value="DUF871 DOMAIN-CONTAINING PROTEIN"/>
    <property type="match status" value="1"/>
</dbReference>
<dbReference type="PANTHER" id="PTHR38435">
    <property type="match status" value="1"/>
</dbReference>
<evidence type="ECO:0000313" key="4">
    <source>
        <dbReference type="Proteomes" id="UP000306912"/>
    </source>
</evidence>
<sequence>MKKIGVSIYPEKSNFAADKEYLDKAKSYGFVRVFTSLLQISGDADSVLANFKKTVQYASSIGMEVMVDINPKLFEQLGVSYDDLSFFHELGAYGVRLDMGFGGLPEKVMTYNQYGLKIEVNMSGVQNYIDSVMGYDPNTENLLGSHNFYPRRYTGLSQEVFDYGCEKFKAYNLHTAAFVTSQVGELGPWGLQSGLPTLEAHRNLSLAAQVNYYRITNAVDDIIIGNAYASDEELQAMSEAWFSTLPTLAVKVHSGASELEKEIVLQNIQTYRGDMSEYVLRSSMSRIKYKDENIAPNNAVAAIRRGDVLIDNDQNQQYKGELFIALADMENDGGTNVVGRLTDESMYLLDFIPPFGTFMLSED</sequence>